<evidence type="ECO:0000256" key="3">
    <source>
        <dbReference type="ARBA" id="ARBA00022691"/>
    </source>
</evidence>
<feature type="region of interest" description="Disordered" evidence="4">
    <location>
        <begin position="1"/>
        <end position="43"/>
    </location>
</feature>
<dbReference type="InterPro" id="IPR041698">
    <property type="entry name" value="Methyltransf_25"/>
</dbReference>
<feature type="domain" description="Methyltransferase" evidence="5">
    <location>
        <begin position="59"/>
        <end position="153"/>
    </location>
</feature>
<evidence type="ECO:0000313" key="7">
    <source>
        <dbReference type="Proteomes" id="UP000501240"/>
    </source>
</evidence>
<feature type="compositionally biased region" description="Basic and acidic residues" evidence="4">
    <location>
        <begin position="9"/>
        <end position="20"/>
    </location>
</feature>
<dbReference type="Gene3D" id="3.40.50.150">
    <property type="entry name" value="Vaccinia Virus protein VP39"/>
    <property type="match status" value="1"/>
</dbReference>
<dbReference type="RefSeq" id="WP_216858447.1">
    <property type="nucleotide sequence ID" value="NZ_CP053892.1"/>
</dbReference>
<dbReference type="CDD" id="cd02440">
    <property type="entry name" value="AdoMet_MTases"/>
    <property type="match status" value="1"/>
</dbReference>
<gene>
    <name evidence="6" type="ORF">ACTIVE_3231</name>
</gene>
<keyword evidence="1 6" id="KW-0489">Methyltransferase</keyword>
<dbReference type="EMBL" id="CP053892">
    <property type="protein sequence ID" value="QKG21593.1"/>
    <property type="molecule type" value="Genomic_DNA"/>
</dbReference>
<organism evidence="6 7">
    <name type="scientific">Actinomadura verrucosospora</name>
    <dbReference type="NCBI Taxonomy" id="46165"/>
    <lineage>
        <taxon>Bacteria</taxon>
        <taxon>Bacillati</taxon>
        <taxon>Actinomycetota</taxon>
        <taxon>Actinomycetes</taxon>
        <taxon>Streptosporangiales</taxon>
        <taxon>Thermomonosporaceae</taxon>
        <taxon>Actinomadura</taxon>
    </lineage>
</organism>
<evidence type="ECO:0000256" key="4">
    <source>
        <dbReference type="SAM" id="MobiDB-lite"/>
    </source>
</evidence>
<protein>
    <submittedName>
        <fullName evidence="6">Putative thiol methyltransferase 2</fullName>
    </submittedName>
</protein>
<dbReference type="Pfam" id="PF13649">
    <property type="entry name" value="Methyltransf_25"/>
    <property type="match status" value="1"/>
</dbReference>
<proteinExistence type="predicted"/>
<keyword evidence="3" id="KW-0949">S-adenosyl-L-methionine</keyword>
<accession>A0A7D3VSQ2</accession>
<dbReference type="GO" id="GO:0032259">
    <property type="term" value="P:methylation"/>
    <property type="evidence" value="ECO:0007669"/>
    <property type="project" value="UniProtKB-KW"/>
</dbReference>
<reference evidence="6 7" key="1">
    <citation type="submission" date="2020-05" db="EMBL/GenBank/DDBJ databases">
        <title>Actinomadura verrucosospora NRRL-B18236 (PFL_A860) Genome sequencing and assembly.</title>
        <authorList>
            <person name="Samborskyy M."/>
        </authorList>
    </citation>
    <scope>NUCLEOTIDE SEQUENCE [LARGE SCALE GENOMIC DNA]</scope>
    <source>
        <strain evidence="6 7">NRRL:B18236</strain>
    </source>
</reference>
<keyword evidence="7" id="KW-1185">Reference proteome</keyword>
<sequence length="217" mass="23252">MSELTGDADGGRRPTSHERASGQPWDEAYRTGEPAPWDAGRPQPAVERLAGEGAFTGPVLDAGCGTGENALRIAATGAPVVGVDIAETALSIAREKARDRGLDAEFALADAFQLARLGRTFATVLDCGLFHTFDDGERREYVESLAAVTAPGGRLFLLCFSDAEPGDWGPRRITRQELRAAFDRTHGWDVLSIAPDRLVTSFDADGVQAWLAAIQRV</sequence>
<evidence type="ECO:0000256" key="2">
    <source>
        <dbReference type="ARBA" id="ARBA00022679"/>
    </source>
</evidence>
<name>A0A7D3VSQ2_ACTVE</name>
<dbReference type="PANTHER" id="PTHR43464:SF19">
    <property type="entry name" value="UBIQUINONE BIOSYNTHESIS O-METHYLTRANSFERASE, MITOCHONDRIAL"/>
    <property type="match status" value="1"/>
</dbReference>
<dbReference type="PANTHER" id="PTHR43464">
    <property type="entry name" value="METHYLTRANSFERASE"/>
    <property type="match status" value="1"/>
</dbReference>
<evidence type="ECO:0000259" key="5">
    <source>
        <dbReference type="Pfam" id="PF13649"/>
    </source>
</evidence>
<evidence type="ECO:0000313" key="6">
    <source>
        <dbReference type="EMBL" id="QKG21593.1"/>
    </source>
</evidence>
<dbReference type="InterPro" id="IPR029063">
    <property type="entry name" value="SAM-dependent_MTases_sf"/>
</dbReference>
<dbReference type="SUPFAM" id="SSF53335">
    <property type="entry name" value="S-adenosyl-L-methionine-dependent methyltransferases"/>
    <property type="match status" value="1"/>
</dbReference>
<dbReference type="AlphaFoldDB" id="A0A7D3VSQ2"/>
<dbReference type="GO" id="GO:0008168">
    <property type="term" value="F:methyltransferase activity"/>
    <property type="evidence" value="ECO:0007669"/>
    <property type="project" value="UniProtKB-KW"/>
</dbReference>
<keyword evidence="2 6" id="KW-0808">Transferase</keyword>
<evidence type="ECO:0000256" key="1">
    <source>
        <dbReference type="ARBA" id="ARBA00022603"/>
    </source>
</evidence>
<dbReference type="Proteomes" id="UP000501240">
    <property type="component" value="Chromosome"/>
</dbReference>